<evidence type="ECO:0000313" key="10">
    <source>
        <dbReference type="EMBL" id="ESO84150.1"/>
    </source>
</evidence>
<dbReference type="OrthoDB" id="2019940at2759"/>
<reference evidence="10 11" key="1">
    <citation type="journal article" date="2013" name="Nature">
        <title>Insights into bilaterian evolution from three spiralian genomes.</title>
        <authorList>
            <person name="Simakov O."/>
            <person name="Marletaz F."/>
            <person name="Cho S.J."/>
            <person name="Edsinger-Gonzales E."/>
            <person name="Havlak P."/>
            <person name="Hellsten U."/>
            <person name="Kuo D.H."/>
            <person name="Larsson T."/>
            <person name="Lv J."/>
            <person name="Arendt D."/>
            <person name="Savage R."/>
            <person name="Osoegawa K."/>
            <person name="de Jong P."/>
            <person name="Grimwood J."/>
            <person name="Chapman J.A."/>
            <person name="Shapiro H."/>
            <person name="Aerts A."/>
            <person name="Otillar R.P."/>
            <person name="Terry A.Y."/>
            <person name="Boore J.L."/>
            <person name="Grigoriev I.V."/>
            <person name="Lindberg D.R."/>
            <person name="Seaver E.C."/>
            <person name="Weisblat D.A."/>
            <person name="Putnam N.H."/>
            <person name="Rokhsar D.S."/>
        </authorList>
    </citation>
    <scope>NUCLEOTIDE SEQUENCE [LARGE SCALE GENOMIC DNA]</scope>
</reference>
<dbReference type="GO" id="GO:0016051">
    <property type="term" value="P:carbohydrate biosynthetic process"/>
    <property type="evidence" value="ECO:0007669"/>
    <property type="project" value="InterPro"/>
</dbReference>
<evidence type="ECO:0000256" key="9">
    <source>
        <dbReference type="RuleBase" id="RU364020"/>
    </source>
</evidence>
<dbReference type="CTD" id="20248068"/>
<evidence type="ECO:0000256" key="8">
    <source>
        <dbReference type="ARBA" id="ARBA00023180"/>
    </source>
</evidence>
<dbReference type="PANTHER" id="PTHR12137">
    <property type="entry name" value="CARBOHYDRATE SULFOTRANSFERASE"/>
    <property type="match status" value="1"/>
</dbReference>
<dbReference type="KEGG" id="lgi:LOTGIDRAFT_229633"/>
<comment type="subcellular location">
    <subcellularLocation>
        <location evidence="1 9">Golgi apparatus membrane</location>
        <topology evidence="1 9">Single-pass type II membrane protein</topology>
    </subcellularLocation>
</comment>
<dbReference type="OMA" id="HASERGM"/>
<keyword evidence="5 9" id="KW-1133">Transmembrane helix</keyword>
<keyword evidence="3 9" id="KW-0808">Transferase</keyword>
<dbReference type="EMBL" id="KB203566">
    <property type="protein sequence ID" value="ESO84150.1"/>
    <property type="molecule type" value="Genomic_DNA"/>
</dbReference>
<dbReference type="GO" id="GO:0000139">
    <property type="term" value="C:Golgi membrane"/>
    <property type="evidence" value="ECO:0007669"/>
    <property type="project" value="UniProtKB-SubCell"/>
</dbReference>
<keyword evidence="8 9" id="KW-0325">Glycoprotein</keyword>
<sequence length="403" mass="47682">MGAIYKYKKIFLFFLAFACIMMTVLTGQWFIFSKVPINKGYNVSEQMEIRRVLSINQCKDSTNKTVVDIVRKKKDTLFGSKNFLYCPIPKVGSTTWKQILILLKNKCKKCTNVRDVKRVHDILNDYWDSDKFRNMKKVLDRSQKMIIVREPYSRLLSGYINKVFIPVRLVFWENTWKYVERKRPVSHKKCVDFTFPEIVRYVIKAIKTNTMYNAHFDTMSNICKPCEIRYDYILKMETFNVDTMYMLKKLNRSDVYNDTDTLKRDSIVDSITWDINNMFRKDTGKCQSKPEKIRRLWRSFQISGYIGKNVKLPLSKKAEKNISKQELLQIVINATKIKNANNKVNKRLALIEAYSQVPYSDLVQLSEIFQQDCDIFGYDCKPDILFNRTKYPPSTNFLDIWST</sequence>
<feature type="transmembrane region" description="Helical" evidence="9">
    <location>
        <begin position="12"/>
        <end position="32"/>
    </location>
</feature>
<dbReference type="Pfam" id="PF03567">
    <property type="entry name" value="Sulfotransfer_2"/>
    <property type="match status" value="1"/>
</dbReference>
<evidence type="ECO:0000256" key="3">
    <source>
        <dbReference type="ARBA" id="ARBA00022679"/>
    </source>
</evidence>
<dbReference type="RefSeq" id="XP_009065276.1">
    <property type="nucleotide sequence ID" value="XM_009067028.1"/>
</dbReference>
<keyword evidence="11" id="KW-1185">Reference proteome</keyword>
<organism evidence="10 11">
    <name type="scientific">Lottia gigantea</name>
    <name type="common">Giant owl limpet</name>
    <dbReference type="NCBI Taxonomy" id="225164"/>
    <lineage>
        <taxon>Eukaryota</taxon>
        <taxon>Metazoa</taxon>
        <taxon>Spiralia</taxon>
        <taxon>Lophotrochozoa</taxon>
        <taxon>Mollusca</taxon>
        <taxon>Gastropoda</taxon>
        <taxon>Patellogastropoda</taxon>
        <taxon>Lottioidea</taxon>
        <taxon>Lottiidae</taxon>
        <taxon>Lottia</taxon>
    </lineage>
</organism>
<proteinExistence type="inferred from homology"/>
<dbReference type="GeneID" id="20248068"/>
<evidence type="ECO:0000256" key="5">
    <source>
        <dbReference type="ARBA" id="ARBA00022989"/>
    </source>
</evidence>
<comment type="similarity">
    <text evidence="2 9">Belongs to the sulfotransferase 2 family.</text>
</comment>
<dbReference type="Proteomes" id="UP000030746">
    <property type="component" value="Unassembled WGS sequence"/>
</dbReference>
<keyword evidence="6 9" id="KW-0333">Golgi apparatus</keyword>
<dbReference type="InterPro" id="IPR018011">
    <property type="entry name" value="Carb_sulfotrans_8-10"/>
</dbReference>
<keyword evidence="7 9" id="KW-0472">Membrane</keyword>
<evidence type="ECO:0000256" key="2">
    <source>
        <dbReference type="ARBA" id="ARBA00006339"/>
    </source>
</evidence>
<dbReference type="AlphaFoldDB" id="V3ZNU1"/>
<gene>
    <name evidence="10" type="ORF">LOTGIDRAFT_229633</name>
</gene>
<protein>
    <recommendedName>
        <fullName evidence="9">Carbohydrate sulfotransferase</fullName>
        <ecNumber evidence="9">2.8.2.-</ecNumber>
    </recommendedName>
</protein>
<evidence type="ECO:0000256" key="4">
    <source>
        <dbReference type="ARBA" id="ARBA00022692"/>
    </source>
</evidence>
<keyword evidence="9" id="KW-0119">Carbohydrate metabolism</keyword>
<keyword evidence="4 9" id="KW-0812">Transmembrane</keyword>
<evidence type="ECO:0000256" key="6">
    <source>
        <dbReference type="ARBA" id="ARBA00023034"/>
    </source>
</evidence>
<evidence type="ECO:0000256" key="1">
    <source>
        <dbReference type="ARBA" id="ARBA00004323"/>
    </source>
</evidence>
<name>V3ZNU1_LOTGI</name>
<dbReference type="HOGENOM" id="CLU_641332_0_0_1"/>
<dbReference type="InterPro" id="IPR005331">
    <property type="entry name" value="Sulfotransferase"/>
</dbReference>
<dbReference type="GO" id="GO:0008146">
    <property type="term" value="F:sulfotransferase activity"/>
    <property type="evidence" value="ECO:0007669"/>
    <property type="project" value="InterPro"/>
</dbReference>
<dbReference type="PANTHER" id="PTHR12137:SF54">
    <property type="entry name" value="CARBOHYDRATE SULFOTRANSFERASE"/>
    <property type="match status" value="1"/>
</dbReference>
<evidence type="ECO:0000313" key="11">
    <source>
        <dbReference type="Proteomes" id="UP000030746"/>
    </source>
</evidence>
<keyword evidence="9" id="KW-0735">Signal-anchor</keyword>
<dbReference type="EC" id="2.8.2.-" evidence="9"/>
<evidence type="ECO:0000256" key="7">
    <source>
        <dbReference type="ARBA" id="ARBA00023136"/>
    </source>
</evidence>
<accession>V3ZNU1</accession>